<dbReference type="PRINTS" id="PR00068">
    <property type="entry name" value="CUZNDISMTASE"/>
</dbReference>
<dbReference type="InterPro" id="IPR036423">
    <property type="entry name" value="SOD-like_Cu/Zn_dom_sf"/>
</dbReference>
<evidence type="ECO:0000259" key="11">
    <source>
        <dbReference type="Pfam" id="PF00080"/>
    </source>
</evidence>
<comment type="function">
    <text evidence="9">Destroys radicals which are normally produced within the cells and which are toxic to biological systems.</text>
</comment>
<keyword evidence="4" id="KW-0049">Antioxidant</keyword>
<dbReference type="AlphaFoldDB" id="A0A9P6XDW8"/>
<evidence type="ECO:0000313" key="13">
    <source>
        <dbReference type="Proteomes" id="UP000716291"/>
    </source>
</evidence>
<feature type="domain" description="Superoxide dismutase copper/zinc binding" evidence="11">
    <location>
        <begin position="34"/>
        <end position="170"/>
    </location>
</feature>
<feature type="chain" id="PRO_5040284173" description="Superoxide dismutase [Cu-Zn]" evidence="10">
    <location>
        <begin position="21"/>
        <end position="176"/>
    </location>
</feature>
<dbReference type="PROSITE" id="PS00332">
    <property type="entry name" value="SOD_CU_ZN_2"/>
    <property type="match status" value="1"/>
</dbReference>
<dbReference type="FunFam" id="2.60.40.200:FF:000003">
    <property type="entry name" value="Superoxide dismutase [Cu-Zn], chloroplastic"/>
    <property type="match status" value="1"/>
</dbReference>
<comment type="catalytic activity">
    <reaction evidence="8 9">
        <text>2 superoxide + 2 H(+) = H2O2 + O2</text>
        <dbReference type="Rhea" id="RHEA:20696"/>
        <dbReference type="ChEBI" id="CHEBI:15378"/>
        <dbReference type="ChEBI" id="CHEBI:15379"/>
        <dbReference type="ChEBI" id="CHEBI:16240"/>
        <dbReference type="ChEBI" id="CHEBI:18421"/>
        <dbReference type="EC" id="1.15.1.1"/>
    </reaction>
</comment>
<dbReference type="GO" id="GO:0004784">
    <property type="term" value="F:superoxide dismutase activity"/>
    <property type="evidence" value="ECO:0007669"/>
    <property type="project" value="UniProtKB-EC"/>
</dbReference>
<accession>A0A9P6XDW8</accession>
<dbReference type="SUPFAM" id="SSF49329">
    <property type="entry name" value="Cu,Zn superoxide dismutase-like"/>
    <property type="match status" value="1"/>
</dbReference>
<dbReference type="InterPro" id="IPR001424">
    <property type="entry name" value="SOD_Cu_Zn_dom"/>
</dbReference>
<gene>
    <name evidence="12" type="ORF">G6F64_003842</name>
</gene>
<dbReference type="CDD" id="cd00305">
    <property type="entry name" value="Cu-Zn_Superoxide_Dismutase"/>
    <property type="match status" value="1"/>
</dbReference>
<dbReference type="PANTHER" id="PTHR10003">
    <property type="entry name" value="SUPEROXIDE DISMUTASE CU-ZN -RELATED"/>
    <property type="match status" value="1"/>
</dbReference>
<dbReference type="InterPro" id="IPR018152">
    <property type="entry name" value="SOD_Cu/Zn_BS"/>
</dbReference>
<evidence type="ECO:0000256" key="8">
    <source>
        <dbReference type="ARBA" id="ARBA00049204"/>
    </source>
</evidence>
<keyword evidence="3 9" id="KW-0862">Zinc</keyword>
<protein>
    <recommendedName>
        <fullName evidence="9">Superoxide dismutase [Cu-Zn]</fullName>
        <ecNumber evidence="9">1.15.1.1</ecNumber>
    </recommendedName>
</protein>
<dbReference type="Gene3D" id="2.60.40.200">
    <property type="entry name" value="Superoxide dismutase, copper/zinc binding domain"/>
    <property type="match status" value="1"/>
</dbReference>
<comment type="caution">
    <text evidence="12">The sequence shown here is derived from an EMBL/GenBank/DDBJ whole genome shotgun (WGS) entry which is preliminary data.</text>
</comment>
<evidence type="ECO:0000256" key="2">
    <source>
        <dbReference type="ARBA" id="ARBA00022723"/>
    </source>
</evidence>
<dbReference type="EC" id="1.15.1.1" evidence="9"/>
<evidence type="ECO:0000313" key="12">
    <source>
        <dbReference type="EMBL" id="KAG1311380.1"/>
    </source>
</evidence>
<evidence type="ECO:0000256" key="4">
    <source>
        <dbReference type="ARBA" id="ARBA00022862"/>
    </source>
</evidence>
<organism evidence="12 13">
    <name type="scientific">Rhizopus oryzae</name>
    <name type="common">Mucormycosis agent</name>
    <name type="synonym">Rhizopus arrhizus var. delemar</name>
    <dbReference type="NCBI Taxonomy" id="64495"/>
    <lineage>
        <taxon>Eukaryota</taxon>
        <taxon>Fungi</taxon>
        <taxon>Fungi incertae sedis</taxon>
        <taxon>Mucoromycota</taxon>
        <taxon>Mucoromycotina</taxon>
        <taxon>Mucoromycetes</taxon>
        <taxon>Mucorales</taxon>
        <taxon>Mucorineae</taxon>
        <taxon>Rhizopodaceae</taxon>
        <taxon>Rhizopus</taxon>
    </lineage>
</organism>
<feature type="signal peptide" evidence="10">
    <location>
        <begin position="1"/>
        <end position="20"/>
    </location>
</feature>
<keyword evidence="10" id="KW-0732">Signal</keyword>
<evidence type="ECO:0000256" key="5">
    <source>
        <dbReference type="ARBA" id="ARBA00023002"/>
    </source>
</evidence>
<comment type="cofactor">
    <cofactor evidence="9">
        <name>Cu cation</name>
        <dbReference type="ChEBI" id="CHEBI:23378"/>
    </cofactor>
    <text evidence="9">Binds 1 copper ion per subunit.</text>
</comment>
<evidence type="ECO:0000256" key="3">
    <source>
        <dbReference type="ARBA" id="ARBA00022833"/>
    </source>
</evidence>
<dbReference type="Pfam" id="PF00080">
    <property type="entry name" value="Sod_Cu"/>
    <property type="match status" value="1"/>
</dbReference>
<evidence type="ECO:0000256" key="1">
    <source>
        <dbReference type="ARBA" id="ARBA00010457"/>
    </source>
</evidence>
<evidence type="ECO:0000256" key="6">
    <source>
        <dbReference type="ARBA" id="ARBA00023008"/>
    </source>
</evidence>
<keyword evidence="7" id="KW-1015">Disulfide bond</keyword>
<sequence>MRFSAIAFAVASATVSLASAQSISAVAYLNSSSVNGLVYFYQENFDSPTRIIANITGLTAGEHGIHIHQFGDLSNGCTSTGSHYNPFNMTHGGPDASERHVGDLGNIVVDNTTGLALLNITSDYVKLKHHTSVIGRAVVVHSDRDDYGLGGSPLSNTTGNAGSRVACGVIGYSSTA</sequence>
<dbReference type="PROSITE" id="PS00087">
    <property type="entry name" value="SOD_CU_ZN_1"/>
    <property type="match status" value="1"/>
</dbReference>
<dbReference type="EMBL" id="JAANQT010000394">
    <property type="protein sequence ID" value="KAG1311380.1"/>
    <property type="molecule type" value="Genomic_DNA"/>
</dbReference>
<comment type="similarity">
    <text evidence="1 9">Belongs to the Cu-Zn superoxide dismutase family.</text>
</comment>
<keyword evidence="13" id="KW-1185">Reference proteome</keyword>
<keyword evidence="5 9" id="KW-0560">Oxidoreductase</keyword>
<comment type="cofactor">
    <cofactor evidence="9">
        <name>Zn(2+)</name>
        <dbReference type="ChEBI" id="CHEBI:29105"/>
    </cofactor>
    <text evidence="9">Binds 1 zinc ion per subunit.</text>
</comment>
<dbReference type="Proteomes" id="UP000716291">
    <property type="component" value="Unassembled WGS sequence"/>
</dbReference>
<dbReference type="GO" id="GO:0005507">
    <property type="term" value="F:copper ion binding"/>
    <property type="evidence" value="ECO:0007669"/>
    <property type="project" value="InterPro"/>
</dbReference>
<reference evidence="12" key="1">
    <citation type="journal article" date="2020" name="Microb. Genom.">
        <title>Genetic diversity of clinical and environmental Mucorales isolates obtained from an investigation of mucormycosis cases among solid organ transplant recipients.</title>
        <authorList>
            <person name="Nguyen M.H."/>
            <person name="Kaul D."/>
            <person name="Muto C."/>
            <person name="Cheng S.J."/>
            <person name="Richter R.A."/>
            <person name="Bruno V.M."/>
            <person name="Liu G."/>
            <person name="Beyhan S."/>
            <person name="Sundermann A.J."/>
            <person name="Mounaud S."/>
            <person name="Pasculle A.W."/>
            <person name="Nierman W.C."/>
            <person name="Driscoll E."/>
            <person name="Cumbie R."/>
            <person name="Clancy C.J."/>
            <person name="Dupont C.L."/>
        </authorList>
    </citation>
    <scope>NUCLEOTIDE SEQUENCE</scope>
    <source>
        <strain evidence="12">GL11</strain>
    </source>
</reference>
<evidence type="ECO:0000256" key="10">
    <source>
        <dbReference type="SAM" id="SignalP"/>
    </source>
</evidence>
<keyword evidence="2 9" id="KW-0479">Metal-binding</keyword>
<name>A0A9P6XDW8_RHIOR</name>
<evidence type="ECO:0000256" key="9">
    <source>
        <dbReference type="RuleBase" id="RU000393"/>
    </source>
</evidence>
<proteinExistence type="inferred from homology"/>
<dbReference type="OrthoDB" id="2015551at2759"/>
<dbReference type="InterPro" id="IPR024134">
    <property type="entry name" value="SOD_Cu/Zn_/chaperone"/>
</dbReference>
<evidence type="ECO:0000256" key="7">
    <source>
        <dbReference type="ARBA" id="ARBA00023157"/>
    </source>
</evidence>
<keyword evidence="6 9" id="KW-0186">Copper</keyword>